<gene>
    <name evidence="3" type="ORF">GCM10023217_27660</name>
</gene>
<dbReference type="InterPro" id="IPR003870">
    <property type="entry name" value="DUF222"/>
</dbReference>
<proteinExistence type="predicted"/>
<feature type="domain" description="DUF222" evidence="2">
    <location>
        <begin position="58"/>
        <end position="390"/>
    </location>
</feature>
<dbReference type="RefSeq" id="WP_246991049.1">
    <property type="nucleotide sequence ID" value="NZ_BAABIE010000013.1"/>
</dbReference>
<name>A0ABP8ZEU1_9ACTN</name>
<accession>A0ABP8ZEU1</accession>
<feature type="compositionally biased region" description="Low complexity" evidence="1">
    <location>
        <begin position="451"/>
        <end position="460"/>
    </location>
</feature>
<evidence type="ECO:0000256" key="1">
    <source>
        <dbReference type="SAM" id="MobiDB-lite"/>
    </source>
</evidence>
<dbReference type="Proteomes" id="UP001500822">
    <property type="component" value="Unassembled WGS sequence"/>
</dbReference>
<organism evidence="3 4">
    <name type="scientific">Gordonia alkaliphila</name>
    <dbReference type="NCBI Taxonomy" id="1053547"/>
    <lineage>
        <taxon>Bacteria</taxon>
        <taxon>Bacillati</taxon>
        <taxon>Actinomycetota</taxon>
        <taxon>Actinomycetes</taxon>
        <taxon>Mycobacteriales</taxon>
        <taxon>Gordoniaceae</taxon>
        <taxon>Gordonia</taxon>
    </lineage>
</organism>
<feature type="region of interest" description="Disordered" evidence="1">
    <location>
        <begin position="451"/>
        <end position="544"/>
    </location>
</feature>
<feature type="compositionally biased region" description="Low complexity" evidence="1">
    <location>
        <begin position="251"/>
        <end position="267"/>
    </location>
</feature>
<comment type="caution">
    <text evidence="3">The sequence shown here is derived from an EMBL/GenBank/DDBJ whole genome shotgun (WGS) entry which is preliminary data.</text>
</comment>
<reference evidence="4" key="1">
    <citation type="journal article" date="2019" name="Int. J. Syst. Evol. Microbiol.">
        <title>The Global Catalogue of Microorganisms (GCM) 10K type strain sequencing project: providing services to taxonomists for standard genome sequencing and annotation.</title>
        <authorList>
            <consortium name="The Broad Institute Genomics Platform"/>
            <consortium name="The Broad Institute Genome Sequencing Center for Infectious Disease"/>
            <person name="Wu L."/>
            <person name="Ma J."/>
        </authorList>
    </citation>
    <scope>NUCLEOTIDE SEQUENCE [LARGE SCALE GENOMIC DNA]</scope>
    <source>
        <strain evidence="4">JCM 18077</strain>
    </source>
</reference>
<dbReference type="CDD" id="cd00085">
    <property type="entry name" value="HNHc"/>
    <property type="match status" value="1"/>
</dbReference>
<protein>
    <recommendedName>
        <fullName evidence="2">DUF222 domain-containing protein</fullName>
    </recommendedName>
</protein>
<evidence type="ECO:0000313" key="3">
    <source>
        <dbReference type="EMBL" id="GAA4754482.1"/>
    </source>
</evidence>
<dbReference type="Pfam" id="PF02720">
    <property type="entry name" value="DUF222"/>
    <property type="match status" value="1"/>
</dbReference>
<feature type="region of interest" description="Disordered" evidence="1">
    <location>
        <begin position="250"/>
        <end position="271"/>
    </location>
</feature>
<dbReference type="InterPro" id="IPR003615">
    <property type="entry name" value="HNH_nuc"/>
</dbReference>
<evidence type="ECO:0000313" key="4">
    <source>
        <dbReference type="Proteomes" id="UP001500822"/>
    </source>
</evidence>
<dbReference type="EMBL" id="BAABIE010000013">
    <property type="protein sequence ID" value="GAA4754482.1"/>
    <property type="molecule type" value="Genomic_DNA"/>
</dbReference>
<sequence length="556" mass="60501">MTCEKEVIDVHDANFDAAALLADLHDDQLLAVQEAAENRLQQSALAAHREGVLIDLLEARERTRRKGEIFDTALYVEISDRSAYRVAGSTSMYDLYAEGLRLGVGEARRRSSSAKAVGRFTSMTGERLQPRLVETAAALAAGQIGREHVTVIEQVMDRIPSSVSHEDRVRAEASLAEAARRLDPQGVITVGNRLLAYLDPDGALTDDRERKRQRMFVLQPQDRQLMSKVRAMLTPALRADLEVVLTQWAAPGMNNPDDPDSPSGAADQPGLDPTRLAAAAARDDRLFGQRQHDALRALCRWAMALAGQPAPERIPSQVVITVSDEDLARQSGVALTATGTRLPVTDLVEYAAHAVPYLEVFAGATSQVLYLGRGNRFASLAQRLALFGRDRGCTGPGCTVPFHRTEIHHMPDWAEGGVTDIDHLGGACGRHNRWSGRHRGQWENTVLPAQSAAGAAATDAGRVGWRPAGREGPWQINPVFHPEKLAPHHQVPGAHNRLDESDDDGLAEPTTRPLERPRPSPLRIVDLTDIPPPDPDQDASAHESGAEAILDLLLTA</sequence>
<evidence type="ECO:0000259" key="2">
    <source>
        <dbReference type="Pfam" id="PF02720"/>
    </source>
</evidence>
<keyword evidence="4" id="KW-1185">Reference proteome</keyword>